<dbReference type="RefSeq" id="XP_043002567.1">
    <property type="nucleotide sequence ID" value="XM_043160610.1"/>
</dbReference>
<gene>
    <name evidence="1" type="ORF">E1B28_003611</name>
</gene>
<sequence>MNHLTPIQGQEFVNNLRFFGVNGFHDRDTRNVHISNHPFWQALCHAPKLTEVQLDRPYPLESFPYHQLTTLIIDVLHNDNVEEFWRILEISTNLRTLTVYDLHSYTPLGILLRRMEVPSLRSLSISPNDGKRGSFKPVYTDNPILEAILTSLGFPSLFSFELSCFLIPISDHASPSSLLTMLQNSSGTLRHMSLAFIPYLMTSKPSFLSFSALFEATPHIEYFKLKDLGTDFYSKETYSSGKLVAPFFSDLADVESDDPLLPNLTYLAYSNSKVTPDIMNMVINVATSRSPRHLSTIECSGVRPLEEVRVAANRESLDRSLDDHTREEIQRLEEDGVNVRFWLRSRDKKKSPSI</sequence>
<dbReference type="GeneID" id="66072687"/>
<dbReference type="Proteomes" id="UP001049176">
    <property type="component" value="Chromosome 11"/>
</dbReference>
<proteinExistence type="predicted"/>
<evidence type="ECO:0000313" key="1">
    <source>
        <dbReference type="EMBL" id="KAG7086096.1"/>
    </source>
</evidence>
<accession>A0A9P7RLV5</accession>
<protein>
    <submittedName>
        <fullName evidence="1">Uncharacterized protein</fullName>
    </submittedName>
</protein>
<dbReference type="AlphaFoldDB" id="A0A9P7RLV5"/>
<dbReference type="KEGG" id="more:E1B28_003611"/>
<dbReference type="EMBL" id="CM032191">
    <property type="protein sequence ID" value="KAG7086096.1"/>
    <property type="molecule type" value="Genomic_DNA"/>
</dbReference>
<name>A0A9P7RLV5_9AGAR</name>
<reference evidence="1" key="1">
    <citation type="journal article" date="2021" name="Genome Biol. Evol.">
        <title>The assembled and annotated genome of the fairy-ring fungus Marasmius oreades.</title>
        <authorList>
            <person name="Hiltunen M."/>
            <person name="Ament-Velasquez S.L."/>
            <person name="Johannesson H."/>
        </authorList>
    </citation>
    <scope>NUCLEOTIDE SEQUENCE</scope>
    <source>
        <strain evidence="1">03SP1</strain>
    </source>
</reference>
<keyword evidence="2" id="KW-1185">Reference proteome</keyword>
<comment type="caution">
    <text evidence="1">The sequence shown here is derived from an EMBL/GenBank/DDBJ whole genome shotgun (WGS) entry which is preliminary data.</text>
</comment>
<evidence type="ECO:0000313" key="2">
    <source>
        <dbReference type="Proteomes" id="UP001049176"/>
    </source>
</evidence>
<organism evidence="1 2">
    <name type="scientific">Marasmius oreades</name>
    <name type="common">fairy-ring Marasmius</name>
    <dbReference type="NCBI Taxonomy" id="181124"/>
    <lineage>
        <taxon>Eukaryota</taxon>
        <taxon>Fungi</taxon>
        <taxon>Dikarya</taxon>
        <taxon>Basidiomycota</taxon>
        <taxon>Agaricomycotina</taxon>
        <taxon>Agaricomycetes</taxon>
        <taxon>Agaricomycetidae</taxon>
        <taxon>Agaricales</taxon>
        <taxon>Marasmiineae</taxon>
        <taxon>Marasmiaceae</taxon>
        <taxon>Marasmius</taxon>
    </lineage>
</organism>
<dbReference type="SUPFAM" id="SSF52047">
    <property type="entry name" value="RNI-like"/>
    <property type="match status" value="1"/>
</dbReference>